<keyword evidence="1" id="KW-0812">Transmembrane</keyword>
<feature type="transmembrane region" description="Helical" evidence="1">
    <location>
        <begin position="12"/>
        <end position="31"/>
    </location>
</feature>
<proteinExistence type="predicted"/>
<keyword evidence="1" id="KW-0472">Membrane</keyword>
<sequence length="118" mass="12592">MDRAARRAAARSLALSGLWIASIVVLLALVAGRPWQWLLTVLVVGVATYGWRWLDRYPRTPVRPLIVVSLIAFAGSVLVAFGGLRGLVLAGATAGIVVLTFLAGAWWLIRGPSRGSNS</sequence>
<dbReference type="AlphaFoldDB" id="A0A7W7H281"/>
<evidence type="ECO:0000256" key="1">
    <source>
        <dbReference type="SAM" id="Phobius"/>
    </source>
</evidence>
<keyword evidence="1" id="KW-1133">Transmembrane helix</keyword>
<name>A0A7W7H281_9ACTN</name>
<protein>
    <submittedName>
        <fullName evidence="2">Uncharacterized protein</fullName>
    </submittedName>
</protein>
<dbReference type="RefSeq" id="WP_239177744.1">
    <property type="nucleotide sequence ID" value="NZ_BAABFG010000005.1"/>
</dbReference>
<feature type="transmembrane region" description="Helical" evidence="1">
    <location>
        <begin position="61"/>
        <end position="81"/>
    </location>
</feature>
<organism evidence="2 3">
    <name type="scientific">Actinoplanes octamycinicus</name>
    <dbReference type="NCBI Taxonomy" id="135948"/>
    <lineage>
        <taxon>Bacteria</taxon>
        <taxon>Bacillati</taxon>
        <taxon>Actinomycetota</taxon>
        <taxon>Actinomycetes</taxon>
        <taxon>Micromonosporales</taxon>
        <taxon>Micromonosporaceae</taxon>
        <taxon>Actinoplanes</taxon>
    </lineage>
</organism>
<evidence type="ECO:0000313" key="3">
    <source>
        <dbReference type="Proteomes" id="UP000546162"/>
    </source>
</evidence>
<evidence type="ECO:0000313" key="2">
    <source>
        <dbReference type="EMBL" id="MBB4742640.1"/>
    </source>
</evidence>
<reference evidence="2 3" key="1">
    <citation type="submission" date="2020-08" db="EMBL/GenBank/DDBJ databases">
        <title>Sequencing the genomes of 1000 actinobacteria strains.</title>
        <authorList>
            <person name="Klenk H.-P."/>
        </authorList>
    </citation>
    <scope>NUCLEOTIDE SEQUENCE [LARGE SCALE GENOMIC DNA]</scope>
    <source>
        <strain evidence="2 3">DSM 45809</strain>
    </source>
</reference>
<keyword evidence="3" id="KW-1185">Reference proteome</keyword>
<comment type="caution">
    <text evidence="2">The sequence shown here is derived from an EMBL/GenBank/DDBJ whole genome shotgun (WGS) entry which is preliminary data.</text>
</comment>
<feature type="transmembrane region" description="Helical" evidence="1">
    <location>
        <begin position="87"/>
        <end position="109"/>
    </location>
</feature>
<dbReference type="Proteomes" id="UP000546162">
    <property type="component" value="Unassembled WGS sequence"/>
</dbReference>
<gene>
    <name evidence="2" type="ORF">BJY16_006099</name>
</gene>
<feature type="transmembrane region" description="Helical" evidence="1">
    <location>
        <begin position="37"/>
        <end position="54"/>
    </location>
</feature>
<accession>A0A7W7H281</accession>
<dbReference type="EMBL" id="JACHNB010000001">
    <property type="protein sequence ID" value="MBB4742640.1"/>
    <property type="molecule type" value="Genomic_DNA"/>
</dbReference>